<gene>
    <name evidence="1" type="ORF">EV695_1140</name>
</gene>
<sequence length="48" mass="6078">MKTKILKKRKPLKRIKKIKYRFWNELREAQSKQFVKSNDEERCDRRLL</sequence>
<reference evidence="1 2" key="1">
    <citation type="submission" date="2019-03" db="EMBL/GenBank/DDBJ databases">
        <title>Genomic Encyclopedia of Type Strains, Phase IV (KMG-IV): sequencing the most valuable type-strain genomes for metagenomic binning, comparative biology and taxonomic classification.</title>
        <authorList>
            <person name="Goeker M."/>
        </authorList>
    </citation>
    <scope>NUCLEOTIDE SEQUENCE [LARGE SCALE GENOMIC DNA]</scope>
    <source>
        <strain evidence="1 2">DSM 24830</strain>
    </source>
</reference>
<dbReference type="Proteomes" id="UP000294887">
    <property type="component" value="Unassembled WGS sequence"/>
</dbReference>
<comment type="caution">
    <text evidence="1">The sequence shown here is derived from an EMBL/GenBank/DDBJ whole genome shotgun (WGS) entry which is preliminary data.</text>
</comment>
<evidence type="ECO:0000313" key="2">
    <source>
        <dbReference type="Proteomes" id="UP000294887"/>
    </source>
</evidence>
<organism evidence="1 2">
    <name type="scientific">Cocleimonas flava</name>
    <dbReference type="NCBI Taxonomy" id="634765"/>
    <lineage>
        <taxon>Bacteria</taxon>
        <taxon>Pseudomonadati</taxon>
        <taxon>Pseudomonadota</taxon>
        <taxon>Gammaproteobacteria</taxon>
        <taxon>Thiotrichales</taxon>
        <taxon>Thiotrichaceae</taxon>
        <taxon>Cocleimonas</taxon>
    </lineage>
</organism>
<evidence type="ECO:0000313" key="1">
    <source>
        <dbReference type="EMBL" id="TCJ89277.1"/>
    </source>
</evidence>
<dbReference type="AlphaFoldDB" id="A0A4R1F4U5"/>
<dbReference type="EMBL" id="SMFQ01000002">
    <property type="protein sequence ID" value="TCJ89277.1"/>
    <property type="molecule type" value="Genomic_DNA"/>
</dbReference>
<keyword evidence="2" id="KW-1185">Reference proteome</keyword>
<proteinExistence type="predicted"/>
<protein>
    <submittedName>
        <fullName evidence="1">Uncharacterized protein</fullName>
    </submittedName>
</protein>
<accession>A0A4R1F4U5</accession>
<name>A0A4R1F4U5_9GAMM</name>